<evidence type="ECO:0000256" key="1">
    <source>
        <dbReference type="SAM" id="Phobius"/>
    </source>
</evidence>
<dbReference type="KEGG" id="chyd:H4K34_04945"/>
<keyword evidence="1" id="KW-0812">Transmembrane</keyword>
<organism evidence="2 3">
    <name type="scientific">Croceimicrobium hydrocarbonivorans</name>
    <dbReference type="NCBI Taxonomy" id="2761580"/>
    <lineage>
        <taxon>Bacteria</taxon>
        <taxon>Pseudomonadati</taxon>
        <taxon>Bacteroidota</taxon>
        <taxon>Flavobacteriia</taxon>
        <taxon>Flavobacteriales</taxon>
        <taxon>Owenweeksiaceae</taxon>
        <taxon>Croceimicrobium</taxon>
    </lineage>
</organism>
<keyword evidence="3" id="KW-1185">Reference proteome</keyword>
<protein>
    <recommendedName>
        <fullName evidence="4">DUF2007 domain-containing protein</fullName>
    </recommendedName>
</protein>
<feature type="transmembrane region" description="Helical" evidence="1">
    <location>
        <begin position="199"/>
        <end position="221"/>
    </location>
</feature>
<dbReference type="AlphaFoldDB" id="A0A7H0VHJ2"/>
<evidence type="ECO:0000313" key="2">
    <source>
        <dbReference type="EMBL" id="QNR25190.1"/>
    </source>
</evidence>
<sequence length="222" mass="25781">MAETKLSVFKKFADLNEAKEVAFILAEKGIEVQLADNSPALDITFSGNTLDNQIELKIPAEDFRKAKDLLFSELDIKIEEIDPDYYLLDFSTEELRDLLLKCDEWGEYDVLLARKILASKGEDTSDARMEEWKMQRLEELAKPEKIPFMWIVIGYLMCFLGGLLGVFIGYLIWHQQKTLPNGQKVYTYREYDRKQGRKMFWLGLAMLSIVTLYKLLIGPLYL</sequence>
<dbReference type="EMBL" id="CP060139">
    <property type="protein sequence ID" value="QNR25190.1"/>
    <property type="molecule type" value="Genomic_DNA"/>
</dbReference>
<keyword evidence="1" id="KW-1133">Transmembrane helix</keyword>
<feature type="transmembrane region" description="Helical" evidence="1">
    <location>
        <begin position="148"/>
        <end position="173"/>
    </location>
</feature>
<dbReference type="RefSeq" id="WP_210759716.1">
    <property type="nucleotide sequence ID" value="NZ_CP060139.1"/>
</dbReference>
<evidence type="ECO:0000313" key="3">
    <source>
        <dbReference type="Proteomes" id="UP000516305"/>
    </source>
</evidence>
<reference evidence="2 3" key="1">
    <citation type="submission" date="2020-08" db="EMBL/GenBank/DDBJ databases">
        <title>Croceimicrobium hydrocarbonivorans gen. nov., sp. nov., a novel marine bacterium isolated from a bacterial consortium that degrades polyethylene terephthalate.</title>
        <authorList>
            <person name="Liu R."/>
        </authorList>
    </citation>
    <scope>NUCLEOTIDE SEQUENCE [LARGE SCALE GENOMIC DNA]</scope>
    <source>
        <strain evidence="2 3">A20-9</strain>
    </source>
</reference>
<dbReference type="Proteomes" id="UP000516305">
    <property type="component" value="Chromosome"/>
</dbReference>
<name>A0A7H0VHJ2_9FLAO</name>
<gene>
    <name evidence="2" type="ORF">H4K34_04945</name>
</gene>
<evidence type="ECO:0008006" key="4">
    <source>
        <dbReference type="Google" id="ProtNLM"/>
    </source>
</evidence>
<accession>A0A7H0VHJ2</accession>
<proteinExistence type="predicted"/>
<keyword evidence="1" id="KW-0472">Membrane</keyword>